<proteinExistence type="predicted"/>
<dbReference type="EMBL" id="LOCQ01000054">
    <property type="protein sequence ID" value="OBV39191.1"/>
    <property type="molecule type" value="Genomic_DNA"/>
</dbReference>
<dbReference type="Proteomes" id="UP000092713">
    <property type="component" value="Unassembled WGS sequence"/>
</dbReference>
<evidence type="ECO:0000313" key="2">
    <source>
        <dbReference type="EMBL" id="OBV39191.1"/>
    </source>
</evidence>
<dbReference type="STRING" id="1747903.ASR47_10095"/>
<feature type="transmembrane region" description="Helical" evidence="1">
    <location>
        <begin position="67"/>
        <end position="88"/>
    </location>
</feature>
<evidence type="ECO:0000256" key="1">
    <source>
        <dbReference type="SAM" id="Phobius"/>
    </source>
</evidence>
<reference evidence="2 3" key="1">
    <citation type="submission" date="2016-04" db="EMBL/GenBank/DDBJ databases">
        <title>Draft genome sequence of Janthinobacterium psychrotolerans sp. nov., isolated from freshwater sediments in Denmark.</title>
        <authorList>
            <person name="Gong X."/>
            <person name="Skrivergaard S."/>
            <person name="Korsgaard B.S."/>
            <person name="Schreiber L."/>
            <person name="Marshall I.P."/>
            <person name="Finster K."/>
            <person name="Schramm A."/>
        </authorList>
    </citation>
    <scope>NUCLEOTIDE SEQUENCE [LARGE SCALE GENOMIC DNA]</scope>
    <source>
        <strain evidence="2 3">S3-2</strain>
    </source>
</reference>
<keyword evidence="1" id="KW-0812">Transmembrane</keyword>
<protein>
    <submittedName>
        <fullName evidence="2">Uncharacterized protein</fullName>
    </submittedName>
</protein>
<sequence length="96" mass="10449">MSLFWTIWAGVVVGLLLLASLIEISGARSGFQGANGFILFTSGYLTVLSSPVLFIVTWIWADLLTAFIVWGIGAAVYAALFMGMVKVIERMTRKDS</sequence>
<dbReference type="AlphaFoldDB" id="A0A1A7BZT8"/>
<feature type="transmembrane region" description="Helical" evidence="1">
    <location>
        <begin position="37"/>
        <end position="61"/>
    </location>
</feature>
<dbReference type="RefSeq" id="WP_065307967.1">
    <property type="nucleotide sequence ID" value="NZ_LOCQ01000054.1"/>
</dbReference>
<keyword evidence="3" id="KW-1185">Reference proteome</keyword>
<gene>
    <name evidence="2" type="ORF">ASR47_10095</name>
</gene>
<comment type="caution">
    <text evidence="2">The sequence shown here is derived from an EMBL/GenBank/DDBJ whole genome shotgun (WGS) entry which is preliminary data.</text>
</comment>
<name>A0A1A7BZT8_9BURK</name>
<accession>A0A1A7BZT8</accession>
<keyword evidence="1" id="KW-0472">Membrane</keyword>
<feature type="transmembrane region" description="Helical" evidence="1">
    <location>
        <begin position="6"/>
        <end position="25"/>
    </location>
</feature>
<evidence type="ECO:0000313" key="3">
    <source>
        <dbReference type="Proteomes" id="UP000092713"/>
    </source>
</evidence>
<dbReference type="OrthoDB" id="9853089at2"/>
<organism evidence="2 3">
    <name type="scientific">Janthinobacterium psychrotolerans</name>
    <dbReference type="NCBI Taxonomy" id="1747903"/>
    <lineage>
        <taxon>Bacteria</taxon>
        <taxon>Pseudomonadati</taxon>
        <taxon>Pseudomonadota</taxon>
        <taxon>Betaproteobacteria</taxon>
        <taxon>Burkholderiales</taxon>
        <taxon>Oxalobacteraceae</taxon>
        <taxon>Janthinobacterium</taxon>
    </lineage>
</organism>
<keyword evidence="1" id="KW-1133">Transmembrane helix</keyword>